<dbReference type="InterPro" id="IPR009057">
    <property type="entry name" value="Homeodomain-like_sf"/>
</dbReference>
<dbReference type="PROSITE" id="PS01124">
    <property type="entry name" value="HTH_ARAC_FAMILY_2"/>
    <property type="match status" value="1"/>
</dbReference>
<name>A0ABT4VHW1_9HYPH</name>
<comment type="caution">
    <text evidence="4">The sequence shown here is derived from an EMBL/GenBank/DDBJ whole genome shotgun (WGS) entry which is preliminary data.</text>
</comment>
<dbReference type="SUPFAM" id="SSF46689">
    <property type="entry name" value="Homeodomain-like"/>
    <property type="match status" value="1"/>
</dbReference>
<dbReference type="PANTHER" id="PTHR11019">
    <property type="entry name" value="HTH-TYPE TRANSCRIPTIONAL REGULATOR NIMR"/>
    <property type="match status" value="1"/>
</dbReference>
<evidence type="ECO:0000256" key="2">
    <source>
        <dbReference type="ARBA" id="ARBA00023163"/>
    </source>
</evidence>
<proteinExistence type="predicted"/>
<dbReference type="Gene3D" id="2.60.120.10">
    <property type="entry name" value="Jelly Rolls"/>
    <property type="match status" value="1"/>
</dbReference>
<accession>A0ABT4VHW1</accession>
<dbReference type="InterPro" id="IPR014710">
    <property type="entry name" value="RmlC-like_jellyroll"/>
</dbReference>
<organism evidence="4 5">
    <name type="scientific">Hoeflea poritis</name>
    <dbReference type="NCBI Taxonomy" id="2993659"/>
    <lineage>
        <taxon>Bacteria</taxon>
        <taxon>Pseudomonadati</taxon>
        <taxon>Pseudomonadota</taxon>
        <taxon>Alphaproteobacteria</taxon>
        <taxon>Hyphomicrobiales</taxon>
        <taxon>Rhizobiaceae</taxon>
        <taxon>Hoeflea</taxon>
    </lineage>
</organism>
<gene>
    <name evidence="4" type="ORF">OOZ53_02900</name>
</gene>
<dbReference type="InterPro" id="IPR018060">
    <property type="entry name" value="HTH_AraC"/>
</dbReference>
<dbReference type="SMART" id="SM00342">
    <property type="entry name" value="HTH_ARAC"/>
    <property type="match status" value="1"/>
</dbReference>
<feature type="domain" description="HTH araC/xylS-type" evidence="3">
    <location>
        <begin position="162"/>
        <end position="259"/>
    </location>
</feature>
<dbReference type="CDD" id="cd06124">
    <property type="entry name" value="cupin_NimR-like_N"/>
    <property type="match status" value="1"/>
</dbReference>
<dbReference type="EMBL" id="JAPJZH010000001">
    <property type="protein sequence ID" value="MDA4844277.1"/>
    <property type="molecule type" value="Genomic_DNA"/>
</dbReference>
<reference evidence="4" key="1">
    <citation type="submission" date="2022-11" db="EMBL/GenBank/DDBJ databases">
        <title>Hoeflea poritis sp. nov., isolated from scleractinian coral Porites lutea.</title>
        <authorList>
            <person name="Zhang G."/>
            <person name="Wei Q."/>
            <person name="Cai L."/>
        </authorList>
    </citation>
    <scope>NUCLEOTIDE SEQUENCE</scope>
    <source>
        <strain evidence="4">E7-10</strain>
    </source>
</reference>
<dbReference type="PANTHER" id="PTHR11019:SF159">
    <property type="entry name" value="TRANSCRIPTIONAL REGULATOR-RELATED"/>
    <property type="match status" value="1"/>
</dbReference>
<dbReference type="Proteomes" id="UP001148313">
    <property type="component" value="Unassembled WGS sequence"/>
</dbReference>
<evidence type="ECO:0000256" key="1">
    <source>
        <dbReference type="ARBA" id="ARBA00023015"/>
    </source>
</evidence>
<sequence length="273" mass="29989">MDGLHRSTDPRDYQNVPQPIVVMSKRFDDGHTIPLHNHARDQLLYAVGGIMRLQTMHHAWLVPPDGAICIPGGTDHTVTMFGDVEMRTLYIDVAAVRARPQPLCVIAVTSLMRELILALSKEPIAYTAGSRAAHIARMIELEIEAARQLALHVPLPADRRLQNMCAALLADPSDGRTLEQWSHQSGASARTLARLFERDLGMGFNAWRQRVRFQSAVEALSRGQPVSLVAHKHGYSSPSAFTAAFRRAMGMPPSALAVQGNRATPALRPDESA</sequence>
<dbReference type="SUPFAM" id="SSF51182">
    <property type="entry name" value="RmlC-like cupins"/>
    <property type="match status" value="1"/>
</dbReference>
<evidence type="ECO:0000313" key="4">
    <source>
        <dbReference type="EMBL" id="MDA4844277.1"/>
    </source>
</evidence>
<keyword evidence="5" id="KW-1185">Reference proteome</keyword>
<keyword evidence="1" id="KW-0805">Transcription regulation</keyword>
<keyword evidence="2" id="KW-0804">Transcription</keyword>
<dbReference type="Pfam" id="PF12833">
    <property type="entry name" value="HTH_18"/>
    <property type="match status" value="1"/>
</dbReference>
<dbReference type="Gene3D" id="1.10.10.60">
    <property type="entry name" value="Homeodomain-like"/>
    <property type="match status" value="1"/>
</dbReference>
<dbReference type="InterPro" id="IPR011051">
    <property type="entry name" value="RmlC_Cupin_sf"/>
</dbReference>
<protein>
    <submittedName>
        <fullName evidence="4">Helix-turn-helix transcriptional regulator</fullName>
    </submittedName>
</protein>
<evidence type="ECO:0000313" key="5">
    <source>
        <dbReference type="Proteomes" id="UP001148313"/>
    </source>
</evidence>
<evidence type="ECO:0000259" key="3">
    <source>
        <dbReference type="PROSITE" id="PS01124"/>
    </source>
</evidence>
<dbReference type="RefSeq" id="WP_271087796.1">
    <property type="nucleotide sequence ID" value="NZ_JAPJZH010000001.1"/>
</dbReference>